<dbReference type="Proteomes" id="UP001596157">
    <property type="component" value="Unassembled WGS sequence"/>
</dbReference>
<evidence type="ECO:0000313" key="2">
    <source>
        <dbReference type="EMBL" id="MFC5289377.1"/>
    </source>
</evidence>
<proteinExistence type="predicted"/>
<dbReference type="EMBL" id="JBHSKF010000010">
    <property type="protein sequence ID" value="MFC5289377.1"/>
    <property type="molecule type" value="Genomic_DNA"/>
</dbReference>
<dbReference type="RefSeq" id="WP_378249217.1">
    <property type="nucleotide sequence ID" value="NZ_JBHSKF010000010.1"/>
</dbReference>
<accession>A0ABW0EPX2</accession>
<name>A0ABW0EPX2_9PSEU</name>
<gene>
    <name evidence="2" type="ORF">ACFPM7_20190</name>
</gene>
<keyword evidence="3" id="KW-1185">Reference proteome</keyword>
<comment type="caution">
    <text evidence="2">The sequence shown here is derived from an EMBL/GenBank/DDBJ whole genome shotgun (WGS) entry which is preliminary data.</text>
</comment>
<sequence length="70" mass="7948">MASSPPVTDESLTRWREQSDALTNEEDELSAFSKFADLEDAMEPIEDKITAMVTEIDQAIQQEVDRMRGK</sequence>
<evidence type="ECO:0000313" key="3">
    <source>
        <dbReference type="Proteomes" id="UP001596157"/>
    </source>
</evidence>
<organism evidence="2 3">
    <name type="scientific">Actinokineospora guangxiensis</name>
    <dbReference type="NCBI Taxonomy" id="1490288"/>
    <lineage>
        <taxon>Bacteria</taxon>
        <taxon>Bacillati</taxon>
        <taxon>Actinomycetota</taxon>
        <taxon>Actinomycetes</taxon>
        <taxon>Pseudonocardiales</taxon>
        <taxon>Pseudonocardiaceae</taxon>
        <taxon>Actinokineospora</taxon>
    </lineage>
</organism>
<reference evidence="3" key="1">
    <citation type="journal article" date="2019" name="Int. J. Syst. Evol. Microbiol.">
        <title>The Global Catalogue of Microorganisms (GCM) 10K type strain sequencing project: providing services to taxonomists for standard genome sequencing and annotation.</title>
        <authorList>
            <consortium name="The Broad Institute Genomics Platform"/>
            <consortium name="The Broad Institute Genome Sequencing Center for Infectious Disease"/>
            <person name="Wu L."/>
            <person name="Ma J."/>
        </authorList>
    </citation>
    <scope>NUCLEOTIDE SEQUENCE [LARGE SCALE GENOMIC DNA]</scope>
    <source>
        <strain evidence="3">CCUG 59778</strain>
    </source>
</reference>
<evidence type="ECO:0000256" key="1">
    <source>
        <dbReference type="SAM" id="MobiDB-lite"/>
    </source>
</evidence>
<protein>
    <submittedName>
        <fullName evidence="2">Uncharacterized protein</fullName>
    </submittedName>
</protein>
<feature type="region of interest" description="Disordered" evidence="1">
    <location>
        <begin position="1"/>
        <end position="27"/>
    </location>
</feature>